<feature type="region of interest" description="Disordered" evidence="16">
    <location>
        <begin position="223"/>
        <end position="258"/>
    </location>
</feature>
<dbReference type="InterPro" id="IPR042615">
    <property type="entry name" value="DHX57_UBA"/>
</dbReference>
<feature type="compositionally biased region" description="Gly residues" evidence="16">
    <location>
        <begin position="164"/>
        <end position="175"/>
    </location>
</feature>
<comment type="similarity">
    <text evidence="1">Belongs to the DEAD box helicase family. DEAH subfamily.</text>
</comment>
<dbReference type="InterPro" id="IPR014001">
    <property type="entry name" value="Helicase_ATP-bd"/>
</dbReference>
<comment type="function">
    <text evidence="12">Probable ATP-binding RNA helicase.</text>
</comment>
<evidence type="ECO:0000256" key="12">
    <source>
        <dbReference type="ARBA" id="ARBA00057709"/>
    </source>
</evidence>
<sequence length="1539" mass="171281">GVIRGRTLARREFYFGRLSPPEILGREAPTCGTGVREIFLTLQFALGRQLSGQERGKPLSAQSDLVAKATGHLSPGSEYASGQAQANRKAPGCVAAAGPPRSGSRALGAASVQPPGEAALDPSSASPPADKGCRSLAHLCGGTQSVRFGLVKMSSSGRRKGKPGKGSGKGSSRGGRGGRSHTSKNHGGGGGGSGGYSGGGSGGNRKASNRIWDDGDDFCIFSETRRSSRPSNSARKGEARPKWKPEAKVPLQTLHMTSENQEKVKALLRDLQEQDADAGSERGVSGEEEDDEPDCDEEQYWSAGREASLVPDCDPPEYAGSSLVEPHNSEFTVSTFAVQKLSRYGFNMERCQAALRICDGDVGASLEHLLIQCFSETFGERMKISEAVAHISLDECVEQRQEEAFALKSICGEKFIERIQNRVWTIGLELEYFTSKFCKSKQKEITKSIQQTSLDVCKFYLKGNCKFGSKCKFKHEMPPNQIVGRAERNVDDSHLNANEDASFLYELEIRFPKDHKYPYQAPLVAFYSTNENLPLACRLHISEFLYGKALTFAETSEPVVYSLITLLEEESEIVKLLTNTPHKYSVPPVNFLPVSSGTRTNNPVCRKPVIPNHSFVSNQTSEVEKELEPEEETDEDEGPAPVIVENESYVNLKKKTSKRYDWQAKSVHAENAKICKQFRIKQASRQFQSILQERQSLPAWEEKETILKLLSKHQVLVISGMTGCGKTTQIPQFILDDSLSGPPEKVANIICTQPRRISAISVAERVAKERAERVGLTVGYQIRLESVKSSATRLLYCTTGVLLRRLEGDTALQGVTHIIIDEVHERTEESDFLLLVLKDIVIQKPTLQVILMSATLNAELFSEYFSSCPIITIPGRTFPVDQFFLEDAIAVTRYVLQDGSPYMRSMKQMSKEKLKARRNRTAFEEVEEDLRLSLHLHDQDSVKDAVPDQQLDFKQLLARYKGVSKSVIKTMSVMDFEKVNLELIEALLEWIVDGKHSYPPGAILVFLPGLAEIKMLYEQLQSNSLFNNRRSNRCVVHPLHSSLSSEEQQAVFVKPPVGVTKIIISTNIAETSITIDDVVYVIDSGKMKEKRYDASKGMESLEDTFVSQANALQRKGRAGRVASGVCFHLFTSHHFNHQLLKQQLPEIQRVPLEQLCLRIKILEMFNTHNLQSVFSRLIEPPHSDSLRASKIRLRDLGALTSDEKLTPLGYHLASLPVDVRIGKLMLFGSIFRCLDPALTIAASLAFKSPFVSPWDKKEEANQKKLEFAFANSDYLALLRAYKGWQLSTKEGMRASYNYCRQNFLSGRVLQEMASLKRQFTELLSDIGFVKEGLRAREIEKRAQGGDGILDATGEEANSNAENPKLISAMLCAALYPNVVQVKSPEGKFQKTSTGAVRMQPKSDELKFVTKNDGYVHIHPSSVNYQVRHYDSPYLVYHEKIKTSRVFIRDCSMVSVYPLVLFGGGQVNVQLQRGEFVISLDDGWIRFAAASHQVAELVKELRCELDQLLQDKIKNPSIDLCTCPRGSRIISTIVKLVTTQ</sequence>
<feature type="compositionally biased region" description="Acidic residues" evidence="16">
    <location>
        <begin position="625"/>
        <end position="638"/>
    </location>
</feature>
<dbReference type="GO" id="GO:0003723">
    <property type="term" value="F:RNA binding"/>
    <property type="evidence" value="ECO:0007669"/>
    <property type="project" value="TreeGrafter"/>
</dbReference>
<dbReference type="CDD" id="cd23825">
    <property type="entry name" value="RWD_DHX57"/>
    <property type="match status" value="1"/>
</dbReference>
<dbReference type="InterPro" id="IPR001650">
    <property type="entry name" value="Helicase_C-like"/>
</dbReference>
<dbReference type="InterPro" id="IPR011709">
    <property type="entry name" value="DEAD-box_helicase_OB_fold"/>
</dbReference>
<keyword evidence="10" id="KW-0175">Coiled coil</keyword>
<evidence type="ECO:0000256" key="3">
    <source>
        <dbReference type="ARBA" id="ARBA00022723"/>
    </source>
</evidence>
<evidence type="ECO:0000256" key="13">
    <source>
        <dbReference type="ARBA" id="ARBA00071682"/>
    </source>
</evidence>
<evidence type="ECO:0000256" key="16">
    <source>
        <dbReference type="SAM" id="MobiDB-lite"/>
    </source>
</evidence>
<dbReference type="InterPro" id="IPR011545">
    <property type="entry name" value="DEAD/DEAH_box_helicase_dom"/>
</dbReference>
<dbReference type="EMBL" id="JAGFMF010012281">
    <property type="protein sequence ID" value="KAG8504785.1"/>
    <property type="molecule type" value="Genomic_DNA"/>
</dbReference>
<dbReference type="InterPro" id="IPR036855">
    <property type="entry name" value="Znf_CCCH_sf"/>
</dbReference>
<feature type="compositionally biased region" description="Gly residues" evidence="16">
    <location>
        <begin position="186"/>
        <end position="203"/>
    </location>
</feature>
<evidence type="ECO:0000256" key="7">
    <source>
        <dbReference type="ARBA" id="ARBA00022806"/>
    </source>
</evidence>
<dbReference type="InterPro" id="IPR048333">
    <property type="entry name" value="HA2_WH"/>
</dbReference>
<dbReference type="SUPFAM" id="SSF46934">
    <property type="entry name" value="UBA-like"/>
    <property type="match status" value="1"/>
</dbReference>
<organism evidence="21 22">
    <name type="scientific">Galemys pyrenaicus</name>
    <name type="common">Iberian desman</name>
    <name type="synonym">Pyrenean desman</name>
    <dbReference type="NCBI Taxonomy" id="202257"/>
    <lineage>
        <taxon>Eukaryota</taxon>
        <taxon>Metazoa</taxon>
        <taxon>Chordata</taxon>
        <taxon>Craniata</taxon>
        <taxon>Vertebrata</taxon>
        <taxon>Euteleostomi</taxon>
        <taxon>Mammalia</taxon>
        <taxon>Eutheria</taxon>
        <taxon>Laurasiatheria</taxon>
        <taxon>Eulipotyphla</taxon>
        <taxon>Talpidae</taxon>
        <taxon>Galemys</taxon>
    </lineage>
</organism>
<dbReference type="Pfam" id="PF05773">
    <property type="entry name" value="RWD"/>
    <property type="match status" value="1"/>
</dbReference>
<dbReference type="FunFam" id="3.40.50.300:FF:000325">
    <property type="entry name" value="ATP-dependent RNA helicase DHX29"/>
    <property type="match status" value="1"/>
</dbReference>
<dbReference type="GO" id="GO:0003724">
    <property type="term" value="F:RNA helicase activity"/>
    <property type="evidence" value="ECO:0007669"/>
    <property type="project" value="UniProtKB-EC"/>
</dbReference>
<dbReference type="GO" id="GO:0008270">
    <property type="term" value="F:zinc ion binding"/>
    <property type="evidence" value="ECO:0007669"/>
    <property type="project" value="UniProtKB-KW"/>
</dbReference>
<dbReference type="Gene3D" id="3.40.50.300">
    <property type="entry name" value="P-loop containing nucleotide triphosphate hydrolases"/>
    <property type="match status" value="2"/>
</dbReference>
<comment type="caution">
    <text evidence="21">The sequence shown here is derived from an EMBL/GenBank/DDBJ whole genome shotgun (WGS) entry which is preliminary data.</text>
</comment>
<dbReference type="CDD" id="cd17985">
    <property type="entry name" value="DEXHc_DHX57"/>
    <property type="match status" value="1"/>
</dbReference>
<keyword evidence="22" id="KW-1185">Reference proteome</keyword>
<dbReference type="Pfam" id="PF04408">
    <property type="entry name" value="WHD_HA2"/>
    <property type="match status" value="1"/>
</dbReference>
<dbReference type="Pfam" id="PF21010">
    <property type="entry name" value="HA2_C"/>
    <property type="match status" value="1"/>
</dbReference>
<feature type="compositionally biased region" description="Acidic residues" evidence="16">
    <location>
        <begin position="286"/>
        <end position="297"/>
    </location>
</feature>
<dbReference type="FunFam" id="3.40.50.300:FF:000284">
    <property type="entry name" value="probable ATP-dependent RNA helicase YTHDC2"/>
    <property type="match status" value="1"/>
</dbReference>
<evidence type="ECO:0000256" key="8">
    <source>
        <dbReference type="ARBA" id="ARBA00022833"/>
    </source>
</evidence>
<evidence type="ECO:0000259" key="20">
    <source>
        <dbReference type="PROSITE" id="PS51194"/>
    </source>
</evidence>
<dbReference type="PROSITE" id="PS50030">
    <property type="entry name" value="UBA"/>
    <property type="match status" value="1"/>
</dbReference>
<dbReference type="Pfam" id="PF00271">
    <property type="entry name" value="Helicase_C"/>
    <property type="match status" value="1"/>
</dbReference>
<dbReference type="OrthoDB" id="5600252at2759"/>
<dbReference type="InterPro" id="IPR007502">
    <property type="entry name" value="Helicase-assoc_dom"/>
</dbReference>
<keyword evidence="8 15" id="KW-0862">Zinc</keyword>
<dbReference type="Pfam" id="PF07717">
    <property type="entry name" value="OB_NTP_bind"/>
    <property type="match status" value="1"/>
</dbReference>
<accession>A0A8J6DEF9</accession>
<feature type="domain" description="Helicase ATP-binding" evidence="19">
    <location>
        <begin position="707"/>
        <end position="874"/>
    </location>
</feature>
<dbReference type="PROSITE" id="PS51192">
    <property type="entry name" value="HELICASE_ATP_BIND_1"/>
    <property type="match status" value="1"/>
</dbReference>
<feature type="zinc finger region" description="C3H1-type" evidence="15">
    <location>
        <begin position="451"/>
        <end position="478"/>
    </location>
</feature>
<evidence type="ECO:0000313" key="22">
    <source>
        <dbReference type="Proteomes" id="UP000700334"/>
    </source>
</evidence>
<comment type="catalytic activity">
    <reaction evidence="11">
        <text>ATP + H2O = ADP + phosphate + H(+)</text>
        <dbReference type="Rhea" id="RHEA:13065"/>
        <dbReference type="ChEBI" id="CHEBI:15377"/>
        <dbReference type="ChEBI" id="CHEBI:15378"/>
        <dbReference type="ChEBI" id="CHEBI:30616"/>
        <dbReference type="ChEBI" id="CHEBI:43474"/>
        <dbReference type="ChEBI" id="CHEBI:456216"/>
        <dbReference type="EC" id="3.6.4.13"/>
    </reaction>
</comment>
<gene>
    <name evidence="21" type="ORF">J0S82_008307</name>
</gene>
<proteinExistence type="inferred from homology"/>
<evidence type="ECO:0000256" key="1">
    <source>
        <dbReference type="ARBA" id="ARBA00008792"/>
    </source>
</evidence>
<feature type="region of interest" description="Disordered" evidence="16">
    <location>
        <begin position="273"/>
        <end position="297"/>
    </location>
</feature>
<keyword evidence="7 21" id="KW-0347">Helicase</keyword>
<dbReference type="InterPro" id="IPR006575">
    <property type="entry name" value="RWD_dom"/>
</dbReference>
<dbReference type="Pfam" id="PF00642">
    <property type="entry name" value="zf-CCCH"/>
    <property type="match status" value="1"/>
</dbReference>
<dbReference type="Gene3D" id="4.10.1000.10">
    <property type="entry name" value="Zinc finger, CCCH-type"/>
    <property type="match status" value="1"/>
</dbReference>
<dbReference type="InterPro" id="IPR015940">
    <property type="entry name" value="UBA"/>
</dbReference>
<evidence type="ECO:0000256" key="10">
    <source>
        <dbReference type="ARBA" id="ARBA00023054"/>
    </source>
</evidence>
<dbReference type="InterPro" id="IPR027417">
    <property type="entry name" value="P-loop_NTPase"/>
</dbReference>
<dbReference type="EC" id="3.6.4.13" evidence="2"/>
<keyword evidence="6" id="KW-0378">Hydrolase</keyword>
<feature type="domain" description="UBA" evidence="17">
    <location>
        <begin position="326"/>
        <end position="372"/>
    </location>
</feature>
<dbReference type="SMART" id="SM00487">
    <property type="entry name" value="DEXDc"/>
    <property type="match status" value="1"/>
</dbReference>
<dbReference type="PANTHER" id="PTHR18934:SF145">
    <property type="entry name" value="ATP-DEPENDENT RNA HELICASE DHX57-RELATED"/>
    <property type="match status" value="1"/>
</dbReference>
<dbReference type="PROSITE" id="PS51194">
    <property type="entry name" value="HELICASE_CTER"/>
    <property type="match status" value="1"/>
</dbReference>
<evidence type="ECO:0000256" key="14">
    <source>
        <dbReference type="ARBA" id="ARBA00083389"/>
    </source>
</evidence>
<evidence type="ECO:0000256" key="6">
    <source>
        <dbReference type="ARBA" id="ARBA00022801"/>
    </source>
</evidence>
<evidence type="ECO:0000256" key="2">
    <source>
        <dbReference type="ARBA" id="ARBA00012552"/>
    </source>
</evidence>
<dbReference type="SMART" id="SM00490">
    <property type="entry name" value="HELICc"/>
    <property type="match status" value="1"/>
</dbReference>
<evidence type="ECO:0000256" key="11">
    <source>
        <dbReference type="ARBA" id="ARBA00047984"/>
    </source>
</evidence>
<evidence type="ECO:0000256" key="15">
    <source>
        <dbReference type="PROSITE-ProRule" id="PRU00723"/>
    </source>
</evidence>
<evidence type="ECO:0000259" key="18">
    <source>
        <dbReference type="PROSITE" id="PS50103"/>
    </source>
</evidence>
<dbReference type="InterPro" id="IPR059023">
    <property type="entry name" value="RNA_hel_CTD"/>
</dbReference>
<dbReference type="PANTHER" id="PTHR18934">
    <property type="entry name" value="ATP-DEPENDENT RNA HELICASE"/>
    <property type="match status" value="1"/>
</dbReference>
<keyword evidence="4" id="KW-0547">Nucleotide-binding</keyword>
<keyword evidence="9" id="KW-0067">ATP-binding</keyword>
<dbReference type="GO" id="GO:0016787">
    <property type="term" value="F:hydrolase activity"/>
    <property type="evidence" value="ECO:0007669"/>
    <property type="project" value="UniProtKB-KW"/>
</dbReference>
<dbReference type="PROSITE" id="PS50103">
    <property type="entry name" value="ZF_C3H1"/>
    <property type="match status" value="1"/>
</dbReference>
<dbReference type="SMART" id="SM00847">
    <property type="entry name" value="HA2"/>
    <property type="match status" value="1"/>
</dbReference>
<dbReference type="Pfam" id="PF00270">
    <property type="entry name" value="DEAD"/>
    <property type="match status" value="1"/>
</dbReference>
<dbReference type="InterPro" id="IPR009060">
    <property type="entry name" value="UBA-like_sf"/>
</dbReference>
<feature type="compositionally biased region" description="Basic and acidic residues" evidence="16">
    <location>
        <begin position="235"/>
        <end position="247"/>
    </location>
</feature>
<dbReference type="SUPFAM" id="SSF52540">
    <property type="entry name" value="P-loop containing nucleoside triphosphate hydrolases"/>
    <property type="match status" value="1"/>
</dbReference>
<evidence type="ECO:0000256" key="5">
    <source>
        <dbReference type="ARBA" id="ARBA00022771"/>
    </source>
</evidence>
<name>A0A8J6DEF9_GALPY</name>
<feature type="domain" description="C3H1-type" evidence="18">
    <location>
        <begin position="451"/>
        <end position="478"/>
    </location>
</feature>
<dbReference type="SMART" id="SM00356">
    <property type="entry name" value="ZnF_C3H1"/>
    <property type="match status" value="1"/>
</dbReference>
<dbReference type="Proteomes" id="UP000700334">
    <property type="component" value="Unassembled WGS sequence"/>
</dbReference>
<feature type="domain" description="Helicase C-terminal" evidence="20">
    <location>
        <begin position="983"/>
        <end position="1163"/>
    </location>
</feature>
<keyword evidence="5 15" id="KW-0863">Zinc-finger</keyword>
<dbReference type="CDD" id="cd18791">
    <property type="entry name" value="SF2_C_RHA"/>
    <property type="match status" value="1"/>
</dbReference>
<evidence type="ECO:0000313" key="21">
    <source>
        <dbReference type="EMBL" id="KAG8504785.1"/>
    </source>
</evidence>
<dbReference type="GO" id="GO:0005524">
    <property type="term" value="F:ATP binding"/>
    <property type="evidence" value="ECO:0007669"/>
    <property type="project" value="UniProtKB-KW"/>
</dbReference>
<evidence type="ECO:0000256" key="9">
    <source>
        <dbReference type="ARBA" id="ARBA00022840"/>
    </source>
</evidence>
<keyword evidence="3 15" id="KW-0479">Metal-binding</keyword>
<evidence type="ECO:0000259" key="19">
    <source>
        <dbReference type="PROSITE" id="PS51192"/>
    </source>
</evidence>
<protein>
    <recommendedName>
        <fullName evidence="13">Putative ATP-dependent RNA helicase DHX57</fullName>
        <ecNumber evidence="2">3.6.4.13</ecNumber>
    </recommendedName>
    <alternativeName>
        <fullName evidence="14">DEAH box protein 57</fullName>
    </alternativeName>
</protein>
<evidence type="ECO:0000259" key="17">
    <source>
        <dbReference type="PROSITE" id="PS50030"/>
    </source>
</evidence>
<dbReference type="FunFam" id="1.20.120.1080:FF:000002">
    <property type="entry name" value="Putative ATP-dependent RNA helicase DHX36"/>
    <property type="match status" value="1"/>
</dbReference>
<dbReference type="CDD" id="cd14317">
    <property type="entry name" value="UBA_DHX57"/>
    <property type="match status" value="1"/>
</dbReference>
<dbReference type="Pfam" id="PF26026">
    <property type="entry name" value="RNA_hel_CTD"/>
    <property type="match status" value="1"/>
</dbReference>
<feature type="compositionally biased region" description="Low complexity" evidence="16">
    <location>
        <begin position="118"/>
        <end position="130"/>
    </location>
</feature>
<feature type="non-terminal residue" evidence="21">
    <location>
        <position position="1"/>
    </location>
</feature>
<reference evidence="21" key="1">
    <citation type="journal article" date="2021" name="Evol. Appl.">
        <title>The genome of the Pyrenean desman and the effects of bottlenecks and inbreeding on the genomic landscape of an endangered species.</title>
        <authorList>
            <person name="Escoda L."/>
            <person name="Castresana J."/>
        </authorList>
    </citation>
    <scope>NUCLEOTIDE SEQUENCE</scope>
    <source>
        <strain evidence="21">IBE-C5619</strain>
    </source>
</reference>
<dbReference type="Gene3D" id="1.20.120.1080">
    <property type="match status" value="1"/>
</dbReference>
<feature type="region of interest" description="Disordered" evidence="16">
    <location>
        <begin position="618"/>
        <end position="638"/>
    </location>
</feature>
<dbReference type="SUPFAM" id="SSF90229">
    <property type="entry name" value="CCCH zinc finger"/>
    <property type="match status" value="1"/>
</dbReference>
<dbReference type="InterPro" id="IPR000571">
    <property type="entry name" value="Znf_CCCH"/>
</dbReference>
<feature type="region of interest" description="Disordered" evidence="16">
    <location>
        <begin position="91"/>
        <end position="131"/>
    </location>
</feature>
<feature type="region of interest" description="Disordered" evidence="16">
    <location>
        <begin position="150"/>
        <end position="209"/>
    </location>
</feature>
<evidence type="ECO:0000256" key="4">
    <source>
        <dbReference type="ARBA" id="ARBA00022741"/>
    </source>
</evidence>